<evidence type="ECO:0000313" key="2">
    <source>
        <dbReference type="Proteomes" id="UP000078516"/>
    </source>
</evidence>
<keyword evidence="2" id="KW-1185">Reference proteome</keyword>
<gene>
    <name evidence="1" type="ORF">A6E74_00720</name>
</gene>
<name>A0A179EVL6_ENTTH</name>
<reference evidence="1 2" key="1">
    <citation type="submission" date="2016-04" db="EMBL/GenBank/DDBJ databases">
        <title>Draft genome of an Enterococcus thailandicus strain isolated from bovine feces.</title>
        <authorList>
            <person name="Beukers A.G."/>
            <person name="Zaheer R."/>
            <person name="Goji N."/>
            <person name="Cook S.R."/>
            <person name="Amoako K."/>
            <person name="Chaves A.V."/>
            <person name="Ward M.P."/>
            <person name="Mcallister T.A."/>
        </authorList>
    </citation>
    <scope>NUCLEOTIDE SEQUENCE [LARGE SCALE GENOMIC DNA]</scope>
    <source>
        <strain evidence="1 2">F0711D 46</strain>
    </source>
</reference>
<dbReference type="Pfam" id="PF16110">
    <property type="entry name" value="DUF4828"/>
    <property type="match status" value="1"/>
</dbReference>
<sequence>MKKRISYLIGMSLLTLLGGVAVQKRQQKKQEKASDVTIYVRTWYFQDQLQQKHQLTVLPEYTLVLDQQPIQATLIELNAQKFVVRDQYGYHLVLTNQSPMTFYDEAEDISYVLSKKEQ</sequence>
<organism evidence="1 2">
    <name type="scientific">Enterococcus thailandicus</name>
    <dbReference type="NCBI Taxonomy" id="417368"/>
    <lineage>
        <taxon>Bacteria</taxon>
        <taxon>Bacillati</taxon>
        <taxon>Bacillota</taxon>
        <taxon>Bacilli</taxon>
        <taxon>Lactobacillales</taxon>
        <taxon>Enterococcaceae</taxon>
        <taxon>Enterococcus</taxon>
    </lineage>
</organism>
<dbReference type="AlphaFoldDB" id="A0A179EVL6"/>
<protein>
    <recommendedName>
        <fullName evidence="3">DUF4828 domain-containing protein</fullName>
    </recommendedName>
</protein>
<dbReference type="InterPro" id="IPR032254">
    <property type="entry name" value="DUF4828"/>
</dbReference>
<proteinExistence type="predicted"/>
<accession>A0A179EVL6</accession>
<comment type="caution">
    <text evidence="1">The sequence shown here is derived from an EMBL/GenBank/DDBJ whole genome shotgun (WGS) entry which is preliminary data.</text>
</comment>
<dbReference type="RefSeq" id="WP_067480587.1">
    <property type="nucleotide sequence ID" value="NZ_JAQCRD010000005.1"/>
</dbReference>
<dbReference type="Proteomes" id="UP000078516">
    <property type="component" value="Unassembled WGS sequence"/>
</dbReference>
<evidence type="ECO:0008006" key="3">
    <source>
        <dbReference type="Google" id="ProtNLM"/>
    </source>
</evidence>
<dbReference type="EMBL" id="LWMN01000001">
    <property type="protein sequence ID" value="OAQ56929.1"/>
    <property type="molecule type" value="Genomic_DNA"/>
</dbReference>
<evidence type="ECO:0000313" key="1">
    <source>
        <dbReference type="EMBL" id="OAQ56929.1"/>
    </source>
</evidence>